<reference evidence="1 2" key="1">
    <citation type="journal article" date="2023" name="Commun. Biol.">
        <title>Reorganization of the ancestral sex-determining regions during the evolution of trioecy in Pleodorina starrii.</title>
        <authorList>
            <person name="Takahashi K."/>
            <person name="Suzuki S."/>
            <person name="Kawai-Toyooka H."/>
            <person name="Yamamoto K."/>
            <person name="Hamaji T."/>
            <person name="Ootsuki R."/>
            <person name="Yamaguchi H."/>
            <person name="Kawachi M."/>
            <person name="Higashiyama T."/>
            <person name="Nozaki H."/>
        </authorList>
    </citation>
    <scope>NUCLEOTIDE SEQUENCE [LARGE SCALE GENOMIC DNA]</scope>
    <source>
        <strain evidence="1 2">NIES-4479</strain>
    </source>
</reference>
<comment type="caution">
    <text evidence="1">The sequence shown here is derived from an EMBL/GenBank/DDBJ whole genome shotgun (WGS) entry which is preliminary data.</text>
</comment>
<proteinExistence type="predicted"/>
<dbReference type="AlphaFoldDB" id="A0A9W6BM92"/>
<evidence type="ECO:0000313" key="2">
    <source>
        <dbReference type="Proteomes" id="UP001165080"/>
    </source>
</evidence>
<dbReference type="EMBL" id="BRXU01000011">
    <property type="protein sequence ID" value="GLC54684.1"/>
    <property type="molecule type" value="Genomic_DNA"/>
</dbReference>
<sequence>MAITEPMLQGVTGGTHMQSRLWPIYDRTYKPLKRFSWPWRLLATYTSFLSWLASTPWLLIRSVAPSNLQDNLTDIEHGFFNFITPIVNFVQDTTYKAFSIADATVDWAINTATHIYHNNLKGFEHTFDHALRNVEHRVRILKDDGLNGVPKALSFDLHTPGTTGLTGHSGNHHKGTNPLASVPIVDKLT</sequence>
<dbReference type="OrthoDB" id="522597at2759"/>
<dbReference type="Proteomes" id="UP001165080">
    <property type="component" value="Unassembled WGS sequence"/>
</dbReference>
<protein>
    <submittedName>
        <fullName evidence="1">Uncharacterized protein</fullName>
    </submittedName>
</protein>
<accession>A0A9W6BM92</accession>
<name>A0A9W6BM92_9CHLO</name>
<organism evidence="1 2">
    <name type="scientific">Pleodorina starrii</name>
    <dbReference type="NCBI Taxonomy" id="330485"/>
    <lineage>
        <taxon>Eukaryota</taxon>
        <taxon>Viridiplantae</taxon>
        <taxon>Chlorophyta</taxon>
        <taxon>core chlorophytes</taxon>
        <taxon>Chlorophyceae</taxon>
        <taxon>CS clade</taxon>
        <taxon>Chlamydomonadales</taxon>
        <taxon>Volvocaceae</taxon>
        <taxon>Pleodorina</taxon>
    </lineage>
</organism>
<gene>
    <name evidence="1" type="primary">PLESTMB000659</name>
    <name evidence="1" type="ORF">PLESTB_000895200</name>
</gene>
<keyword evidence="2" id="KW-1185">Reference proteome</keyword>
<evidence type="ECO:0000313" key="1">
    <source>
        <dbReference type="EMBL" id="GLC54684.1"/>
    </source>
</evidence>